<dbReference type="GO" id="GO:0016207">
    <property type="term" value="F:4-coumarate-CoA ligase activity"/>
    <property type="evidence" value="ECO:0007669"/>
    <property type="project" value="UniProtKB-EC"/>
</dbReference>
<evidence type="ECO:0000259" key="10">
    <source>
        <dbReference type="Pfam" id="PF13193"/>
    </source>
</evidence>
<dbReference type="EC" id="6.2.1.12" evidence="2"/>
<dbReference type="InterPro" id="IPR020845">
    <property type="entry name" value="AMP-binding_CS"/>
</dbReference>
<dbReference type="InterPro" id="IPR045851">
    <property type="entry name" value="AMP-bd_C_sf"/>
</dbReference>
<dbReference type="PANTHER" id="PTHR24096">
    <property type="entry name" value="LONG-CHAIN-FATTY-ACID--COA LIGASE"/>
    <property type="match status" value="1"/>
</dbReference>
<protein>
    <recommendedName>
        <fullName evidence="2">4-coumarate--CoA ligase</fullName>
        <ecNumber evidence="2">6.2.1.12</ecNumber>
    </recommendedName>
</protein>
<name>A0A6P5GMK8_ANACO</name>
<keyword evidence="11" id="KW-1185">Reference proteome</keyword>
<evidence type="ECO:0000256" key="7">
    <source>
        <dbReference type="ARBA" id="ARBA00034223"/>
    </source>
</evidence>
<dbReference type="Proteomes" id="UP000515123">
    <property type="component" value="Linkage group 17"/>
</dbReference>
<dbReference type="PANTHER" id="PTHR24096:SF298">
    <property type="entry name" value="4-COUMARATE--COA LIGASE"/>
    <property type="match status" value="1"/>
</dbReference>
<reference evidence="11" key="1">
    <citation type="journal article" date="2015" name="Nat. Genet.">
        <title>The pineapple genome and the evolution of CAM photosynthesis.</title>
        <authorList>
            <person name="Ming R."/>
            <person name="VanBuren R."/>
            <person name="Wai C.M."/>
            <person name="Tang H."/>
            <person name="Schatz M.C."/>
            <person name="Bowers J.E."/>
            <person name="Lyons E."/>
            <person name="Wang M.L."/>
            <person name="Chen J."/>
            <person name="Biggers E."/>
            <person name="Zhang J."/>
            <person name="Huang L."/>
            <person name="Zhang L."/>
            <person name="Miao W."/>
            <person name="Zhang J."/>
            <person name="Ye Z."/>
            <person name="Miao C."/>
            <person name="Lin Z."/>
            <person name="Wang H."/>
            <person name="Zhou H."/>
            <person name="Yim W.C."/>
            <person name="Priest H.D."/>
            <person name="Zheng C."/>
            <person name="Woodhouse M."/>
            <person name="Edger P.P."/>
            <person name="Guyot R."/>
            <person name="Guo H.B."/>
            <person name="Guo H."/>
            <person name="Zheng G."/>
            <person name="Singh R."/>
            <person name="Sharma A."/>
            <person name="Min X."/>
            <person name="Zheng Y."/>
            <person name="Lee H."/>
            <person name="Gurtowski J."/>
            <person name="Sedlazeck F.J."/>
            <person name="Harkess A."/>
            <person name="McKain M.R."/>
            <person name="Liao Z."/>
            <person name="Fang J."/>
            <person name="Liu J."/>
            <person name="Zhang X."/>
            <person name="Zhang Q."/>
            <person name="Hu W."/>
            <person name="Qin Y."/>
            <person name="Wang K."/>
            <person name="Chen L.Y."/>
            <person name="Shirley N."/>
            <person name="Lin Y.R."/>
            <person name="Liu L.Y."/>
            <person name="Hernandez A.G."/>
            <person name="Wright C.L."/>
            <person name="Bulone V."/>
            <person name="Tuskan G.A."/>
            <person name="Heath K."/>
            <person name="Zee F."/>
            <person name="Moore P.H."/>
            <person name="Sunkar R."/>
            <person name="Leebens-Mack J.H."/>
            <person name="Mockler T."/>
            <person name="Bennetzen J.L."/>
            <person name="Freeling M."/>
            <person name="Sankoff D."/>
            <person name="Paterson A.H."/>
            <person name="Zhu X."/>
            <person name="Yang X."/>
            <person name="Smith J.A."/>
            <person name="Cushman J.C."/>
            <person name="Paull R.E."/>
            <person name="Yu Q."/>
        </authorList>
    </citation>
    <scope>NUCLEOTIDE SEQUENCE [LARGE SCALE GENOMIC DNA]</scope>
    <source>
        <strain evidence="11">cv. F153</strain>
    </source>
</reference>
<feature type="domain" description="AMP-binding enzyme C-terminal" evidence="10">
    <location>
        <begin position="435"/>
        <end position="510"/>
    </location>
</feature>
<dbReference type="GO" id="GO:0009698">
    <property type="term" value="P:phenylpropanoid metabolic process"/>
    <property type="evidence" value="ECO:0007669"/>
    <property type="project" value="UniProtKB-ARBA"/>
</dbReference>
<dbReference type="AlphaFoldDB" id="A0A6P5GMK8"/>
<evidence type="ECO:0000256" key="5">
    <source>
        <dbReference type="ARBA" id="ARBA00022840"/>
    </source>
</evidence>
<sequence length="528" mass="56168">MAAEAAPPPQSPPDVDPRSGFCAATRTFHSLRPTVPLPPPSLPLSFPSFAFSFLPSSPLPSHPALIDAANGDAISYPELLSQIRSLAAALRSSGAVSKGDVAFILSPLPSHPALIDAANGTSSTAHKLPSNLPTILLDSPRFRSFLQISESYPTVEAVVIRQSDSAAILYSSGTTGRVKGVLLTHRNLIAATAPLAAAASAAAAAPAARMLLTVPLFHAYGFAFCLKAAAVGETAVIQTERFDAKRTLKAVARFRLTHLALAPPAVLALVKFREAGCAGAASVGDVSSLAVVTCSGAPIGTDLIRRFLASFPNARLTQGYGLTETTTGVFRFHGEEASQRIGSVGRLVWGCEAKIVDSGTGIALPPGARGELWIRGPLIMQGYIGDERSTSEILNSEGWFKTGDLCYIDDDGFLFILDRLKELIKYKGYQVPPAELEHLLQTHPEITEAAVIPYPDENAGQVPIAFVVRQPNSTLNEAQVTEFVSQQVAPYKKIRRAIFVESIPKNASGKTLRKDLVQVAFSRLQSKL</sequence>
<evidence type="ECO:0000313" key="11">
    <source>
        <dbReference type="Proteomes" id="UP000515123"/>
    </source>
</evidence>
<evidence type="ECO:0000256" key="4">
    <source>
        <dbReference type="ARBA" id="ARBA00022741"/>
    </source>
</evidence>
<evidence type="ECO:0000256" key="8">
    <source>
        <dbReference type="ARBA" id="ARBA00034252"/>
    </source>
</evidence>
<evidence type="ECO:0000256" key="6">
    <source>
        <dbReference type="ARBA" id="ARBA00034219"/>
    </source>
</evidence>
<reference evidence="12" key="2">
    <citation type="submission" date="2025-08" db="UniProtKB">
        <authorList>
            <consortium name="RefSeq"/>
        </authorList>
    </citation>
    <scope>IDENTIFICATION</scope>
    <source>
        <tissue evidence="12">Leaf</tissue>
    </source>
</reference>
<comment type="similarity">
    <text evidence="1">Belongs to the ATP-dependent AMP-binding enzyme family.</text>
</comment>
<comment type="catalytic activity">
    <reaction evidence="8">
        <text>(E)-4-coumarate + ATP + CoA = (E)-4-coumaroyl-CoA + AMP + diphosphate</text>
        <dbReference type="Rhea" id="RHEA:19641"/>
        <dbReference type="ChEBI" id="CHEBI:12876"/>
        <dbReference type="ChEBI" id="CHEBI:30616"/>
        <dbReference type="ChEBI" id="CHEBI:33019"/>
        <dbReference type="ChEBI" id="CHEBI:57287"/>
        <dbReference type="ChEBI" id="CHEBI:85008"/>
        <dbReference type="ChEBI" id="CHEBI:456215"/>
        <dbReference type="EC" id="6.2.1.12"/>
    </reaction>
    <physiologicalReaction direction="left-to-right" evidence="8">
        <dbReference type="Rhea" id="RHEA:19642"/>
    </physiologicalReaction>
</comment>
<dbReference type="GO" id="GO:0106290">
    <property type="term" value="F:trans-cinnamate-CoA ligase activity"/>
    <property type="evidence" value="ECO:0007669"/>
    <property type="project" value="UniProtKB-ARBA"/>
</dbReference>
<dbReference type="Pfam" id="PF00501">
    <property type="entry name" value="AMP-binding"/>
    <property type="match status" value="1"/>
</dbReference>
<keyword evidence="5" id="KW-0067">ATP-binding</keyword>
<dbReference type="InterPro" id="IPR042099">
    <property type="entry name" value="ANL_N_sf"/>
</dbReference>
<dbReference type="Pfam" id="PF13193">
    <property type="entry name" value="AMP-binding_C"/>
    <property type="match status" value="1"/>
</dbReference>
<accession>A0A6P5GMK8</accession>
<evidence type="ECO:0000259" key="9">
    <source>
        <dbReference type="Pfam" id="PF00501"/>
    </source>
</evidence>
<dbReference type="SUPFAM" id="SSF56801">
    <property type="entry name" value="Acetyl-CoA synthetase-like"/>
    <property type="match status" value="1"/>
</dbReference>
<comment type="catalytic activity">
    <reaction evidence="6">
        <text>(E)-4-coumarate + ATP + H(+) = (E)-4-coumaroyl-AMP + diphosphate</text>
        <dbReference type="Rhea" id="RHEA:72419"/>
        <dbReference type="ChEBI" id="CHEBI:12876"/>
        <dbReference type="ChEBI" id="CHEBI:15378"/>
        <dbReference type="ChEBI" id="CHEBI:30616"/>
        <dbReference type="ChEBI" id="CHEBI:33019"/>
        <dbReference type="ChEBI" id="CHEBI:192348"/>
    </reaction>
    <physiologicalReaction direction="left-to-right" evidence="6">
        <dbReference type="Rhea" id="RHEA:72420"/>
    </physiologicalReaction>
</comment>
<dbReference type="InterPro" id="IPR025110">
    <property type="entry name" value="AMP-bd_C"/>
</dbReference>
<evidence type="ECO:0000313" key="12">
    <source>
        <dbReference type="RefSeq" id="XP_020107278.1"/>
    </source>
</evidence>
<keyword evidence="3" id="KW-0436">Ligase</keyword>
<evidence type="ECO:0000256" key="1">
    <source>
        <dbReference type="ARBA" id="ARBA00006432"/>
    </source>
</evidence>
<keyword evidence="4" id="KW-0547">Nucleotide-binding</keyword>
<dbReference type="InterPro" id="IPR000873">
    <property type="entry name" value="AMP-dep_synth/lig_dom"/>
</dbReference>
<feature type="domain" description="AMP-dependent synthetase/ligase" evidence="9">
    <location>
        <begin position="128"/>
        <end position="383"/>
    </location>
</feature>
<dbReference type="Gene3D" id="3.30.300.30">
    <property type="match status" value="1"/>
</dbReference>
<evidence type="ECO:0000256" key="3">
    <source>
        <dbReference type="ARBA" id="ARBA00022598"/>
    </source>
</evidence>
<dbReference type="GO" id="GO:0005524">
    <property type="term" value="F:ATP binding"/>
    <property type="evidence" value="ECO:0007669"/>
    <property type="project" value="UniProtKB-KW"/>
</dbReference>
<comment type="catalytic activity">
    <reaction evidence="7">
        <text>(E)-4-coumaroyl-AMP + CoA = (E)-4-coumaroyl-CoA + AMP + H(+)</text>
        <dbReference type="Rhea" id="RHEA:72423"/>
        <dbReference type="ChEBI" id="CHEBI:15378"/>
        <dbReference type="ChEBI" id="CHEBI:57287"/>
        <dbReference type="ChEBI" id="CHEBI:85008"/>
        <dbReference type="ChEBI" id="CHEBI:192348"/>
        <dbReference type="ChEBI" id="CHEBI:456215"/>
    </reaction>
    <physiologicalReaction direction="left-to-right" evidence="7">
        <dbReference type="Rhea" id="RHEA:72424"/>
    </physiologicalReaction>
</comment>
<dbReference type="Gene3D" id="3.40.50.12780">
    <property type="entry name" value="N-terminal domain of ligase-like"/>
    <property type="match status" value="1"/>
</dbReference>
<dbReference type="FunFam" id="3.30.300.30:FF:000007">
    <property type="entry name" value="4-coumarate--CoA ligase 2"/>
    <property type="match status" value="1"/>
</dbReference>
<organism evidence="11 12">
    <name type="scientific">Ananas comosus</name>
    <name type="common">Pineapple</name>
    <name type="synonym">Ananas ananas</name>
    <dbReference type="NCBI Taxonomy" id="4615"/>
    <lineage>
        <taxon>Eukaryota</taxon>
        <taxon>Viridiplantae</taxon>
        <taxon>Streptophyta</taxon>
        <taxon>Embryophyta</taxon>
        <taxon>Tracheophyta</taxon>
        <taxon>Spermatophyta</taxon>
        <taxon>Magnoliopsida</taxon>
        <taxon>Liliopsida</taxon>
        <taxon>Poales</taxon>
        <taxon>Bromeliaceae</taxon>
        <taxon>Bromelioideae</taxon>
        <taxon>Ananas</taxon>
    </lineage>
</organism>
<dbReference type="OrthoDB" id="10253869at2759"/>
<proteinExistence type="inferred from homology"/>
<dbReference type="RefSeq" id="XP_020107278.1">
    <property type="nucleotide sequence ID" value="XM_020251689.1"/>
</dbReference>
<dbReference type="PROSITE" id="PS00455">
    <property type="entry name" value="AMP_BINDING"/>
    <property type="match status" value="1"/>
</dbReference>
<gene>
    <name evidence="12" type="primary">LOC109723352</name>
</gene>
<evidence type="ECO:0000256" key="2">
    <source>
        <dbReference type="ARBA" id="ARBA00012959"/>
    </source>
</evidence>
<dbReference type="GeneID" id="109723352"/>